<organism evidence="1 2">
    <name type="scientific">Diplocloster agilis</name>
    <dbReference type="NCBI Taxonomy" id="2850323"/>
    <lineage>
        <taxon>Bacteria</taxon>
        <taxon>Bacillati</taxon>
        <taxon>Bacillota</taxon>
        <taxon>Clostridia</taxon>
        <taxon>Lachnospirales</taxon>
        <taxon>Lachnospiraceae</taxon>
        <taxon>Diplocloster</taxon>
    </lineage>
</organism>
<keyword evidence="2" id="KW-1185">Reference proteome</keyword>
<evidence type="ECO:0000313" key="2">
    <source>
        <dbReference type="Proteomes" id="UP000712157"/>
    </source>
</evidence>
<accession>A0A949K0M4</accession>
<dbReference type="Proteomes" id="UP000712157">
    <property type="component" value="Unassembled WGS sequence"/>
</dbReference>
<proteinExistence type="predicted"/>
<dbReference type="EMBL" id="JAHQCW010000040">
    <property type="protein sequence ID" value="MBU9738713.1"/>
    <property type="molecule type" value="Genomic_DNA"/>
</dbReference>
<dbReference type="RefSeq" id="WP_238722797.1">
    <property type="nucleotide sequence ID" value="NZ_JAHQCW010000040.1"/>
</dbReference>
<reference evidence="1" key="1">
    <citation type="submission" date="2021-06" db="EMBL/GenBank/DDBJ databases">
        <title>Description of novel taxa of the family Lachnospiraceae.</title>
        <authorList>
            <person name="Chaplin A.V."/>
            <person name="Sokolova S.R."/>
            <person name="Pikina A.P."/>
            <person name="Korzhanova M."/>
            <person name="Belova V."/>
            <person name="Korostin D."/>
            <person name="Efimov B.A."/>
        </authorList>
    </citation>
    <scope>NUCLEOTIDE SEQUENCE</scope>
    <source>
        <strain evidence="1">ASD5720</strain>
    </source>
</reference>
<comment type="caution">
    <text evidence="1">The sequence shown here is derived from an EMBL/GenBank/DDBJ whole genome shotgun (WGS) entry which is preliminary data.</text>
</comment>
<gene>
    <name evidence="1" type="ORF">KTH89_19410</name>
</gene>
<name>A0A949K0M4_9FIRM</name>
<dbReference type="AlphaFoldDB" id="A0A949K0M4"/>
<protein>
    <submittedName>
        <fullName evidence="1">Uncharacterized protein</fullName>
    </submittedName>
</protein>
<evidence type="ECO:0000313" key="1">
    <source>
        <dbReference type="EMBL" id="MBU9738713.1"/>
    </source>
</evidence>
<sequence>MKKEGEGRVEFFICTDISGRYLYIVETDVRIFPQKQTAGLATPVHNVGGGKACCMKLSQRVFLSAAIFIAKQDYGA</sequence>